<feature type="domain" description="SGNH hydrolase-type esterase" evidence="1">
    <location>
        <begin position="11"/>
        <end position="210"/>
    </location>
</feature>
<dbReference type="InterPro" id="IPR036514">
    <property type="entry name" value="SGNH_hydro_sf"/>
</dbReference>
<dbReference type="STRING" id="765440.A0A0C3B3N6"/>
<name>A0A0C3B3N6_PILCF</name>
<dbReference type="Pfam" id="PF13472">
    <property type="entry name" value="Lipase_GDSL_2"/>
    <property type="match status" value="1"/>
</dbReference>
<dbReference type="Proteomes" id="UP000054166">
    <property type="component" value="Unassembled WGS sequence"/>
</dbReference>
<dbReference type="SUPFAM" id="SSF52266">
    <property type="entry name" value="SGNH hydrolase"/>
    <property type="match status" value="1"/>
</dbReference>
<dbReference type="InterPro" id="IPR013830">
    <property type="entry name" value="SGNH_hydro"/>
</dbReference>
<reference evidence="3" key="2">
    <citation type="submission" date="2015-01" db="EMBL/GenBank/DDBJ databases">
        <title>Evolutionary Origins and Diversification of the Mycorrhizal Mutualists.</title>
        <authorList>
            <consortium name="DOE Joint Genome Institute"/>
            <consortium name="Mycorrhizal Genomics Consortium"/>
            <person name="Kohler A."/>
            <person name="Kuo A."/>
            <person name="Nagy L.G."/>
            <person name="Floudas D."/>
            <person name="Copeland A."/>
            <person name="Barry K.W."/>
            <person name="Cichocki N."/>
            <person name="Veneault-Fourrey C."/>
            <person name="LaButti K."/>
            <person name="Lindquist E.A."/>
            <person name="Lipzen A."/>
            <person name="Lundell T."/>
            <person name="Morin E."/>
            <person name="Murat C."/>
            <person name="Riley R."/>
            <person name="Ohm R."/>
            <person name="Sun H."/>
            <person name="Tunlid A."/>
            <person name="Henrissat B."/>
            <person name="Grigoriev I.V."/>
            <person name="Hibbett D.S."/>
            <person name="Martin F."/>
        </authorList>
    </citation>
    <scope>NUCLEOTIDE SEQUENCE [LARGE SCALE GENOMIC DNA]</scope>
    <source>
        <strain evidence="3">F 1598</strain>
    </source>
</reference>
<dbReference type="AlphaFoldDB" id="A0A0C3B3N6"/>
<evidence type="ECO:0000313" key="3">
    <source>
        <dbReference type="Proteomes" id="UP000054166"/>
    </source>
</evidence>
<dbReference type="HOGENOM" id="CLU_051989_0_0_1"/>
<keyword evidence="3" id="KW-1185">Reference proteome</keyword>
<dbReference type="Gene3D" id="3.40.50.1110">
    <property type="entry name" value="SGNH hydrolase"/>
    <property type="match status" value="1"/>
</dbReference>
<evidence type="ECO:0000259" key="1">
    <source>
        <dbReference type="Pfam" id="PF13472"/>
    </source>
</evidence>
<dbReference type="EMBL" id="KN833002">
    <property type="protein sequence ID" value="KIM80808.1"/>
    <property type="molecule type" value="Genomic_DNA"/>
</dbReference>
<proteinExistence type="predicted"/>
<dbReference type="CDD" id="cd01838">
    <property type="entry name" value="Isoamyl_acetate_hydrolase_like"/>
    <property type="match status" value="1"/>
</dbReference>
<dbReference type="InterPro" id="IPR045136">
    <property type="entry name" value="Iah1-like"/>
</dbReference>
<dbReference type="OrthoDB" id="671439at2759"/>
<evidence type="ECO:0000313" key="2">
    <source>
        <dbReference type="EMBL" id="KIM80808.1"/>
    </source>
</evidence>
<protein>
    <recommendedName>
        <fullName evidence="1">SGNH hydrolase-type esterase domain-containing protein</fullName>
    </recommendedName>
</protein>
<dbReference type="PANTHER" id="PTHR14209:SF19">
    <property type="entry name" value="ISOAMYL ACETATE-HYDROLYZING ESTERASE 1 HOMOLOG"/>
    <property type="match status" value="1"/>
</dbReference>
<accession>A0A0C3B3N6</accession>
<organism evidence="2 3">
    <name type="scientific">Piloderma croceum (strain F 1598)</name>
    <dbReference type="NCBI Taxonomy" id="765440"/>
    <lineage>
        <taxon>Eukaryota</taxon>
        <taxon>Fungi</taxon>
        <taxon>Dikarya</taxon>
        <taxon>Basidiomycota</taxon>
        <taxon>Agaricomycotina</taxon>
        <taxon>Agaricomycetes</taxon>
        <taxon>Agaricomycetidae</taxon>
        <taxon>Atheliales</taxon>
        <taxon>Atheliaceae</taxon>
        <taxon>Piloderma</taxon>
    </lineage>
</organism>
<dbReference type="FunCoup" id="A0A0C3B3N6">
    <property type="interactions" value="97"/>
</dbReference>
<reference evidence="2 3" key="1">
    <citation type="submission" date="2014-04" db="EMBL/GenBank/DDBJ databases">
        <authorList>
            <consortium name="DOE Joint Genome Institute"/>
            <person name="Kuo A."/>
            <person name="Tarkka M."/>
            <person name="Buscot F."/>
            <person name="Kohler A."/>
            <person name="Nagy L.G."/>
            <person name="Floudas D."/>
            <person name="Copeland A."/>
            <person name="Barry K.W."/>
            <person name="Cichocki N."/>
            <person name="Veneault-Fourrey C."/>
            <person name="LaButti K."/>
            <person name="Lindquist E.A."/>
            <person name="Lipzen A."/>
            <person name="Lundell T."/>
            <person name="Morin E."/>
            <person name="Murat C."/>
            <person name="Sun H."/>
            <person name="Tunlid A."/>
            <person name="Henrissat B."/>
            <person name="Grigoriev I.V."/>
            <person name="Hibbett D.S."/>
            <person name="Martin F."/>
            <person name="Nordberg H.P."/>
            <person name="Cantor M.N."/>
            <person name="Hua S.X."/>
        </authorList>
    </citation>
    <scope>NUCLEOTIDE SEQUENCE [LARGE SCALE GENOMIC DNA]</scope>
    <source>
        <strain evidence="2 3">F 1598</strain>
    </source>
</reference>
<sequence>MAAAVQDVIMLLGDSITQGGWEPGGFAQRLAHVYARKLDVINRGLSGYNTEWAIPVFEQCFAKQHEQQHVPTVRILTIWFGANDAAIKPSPQHVPLPDFISNLTHLVHMVTSSSSAHYSPKTSIILISPPPVNTYQRDADLQSRDPPKLLDRTFEVTRKYAEAVVEVGERMKIPVLDVWTALYDAAGRNERDLDKFLWDGLHLNAAGYEVMYEGLINTIKEKYPKLHYDELEPVFAPWAEIKWDDPTESLKARRTVREK</sequence>
<gene>
    <name evidence="2" type="ORF">PILCRDRAFT_822088</name>
</gene>
<dbReference type="PANTHER" id="PTHR14209">
    <property type="entry name" value="ISOAMYL ACETATE-HYDROLYZING ESTERASE 1"/>
    <property type="match status" value="1"/>
</dbReference>
<dbReference type="InParanoid" id="A0A0C3B3N6"/>